<evidence type="ECO:0000256" key="10">
    <source>
        <dbReference type="ARBA" id="ARBA00023136"/>
    </source>
</evidence>
<keyword evidence="6 11" id="KW-0808">Transferase</keyword>
<dbReference type="GO" id="GO:0005789">
    <property type="term" value="C:endoplasmic reticulum membrane"/>
    <property type="evidence" value="ECO:0007669"/>
    <property type="project" value="UniProtKB-SubCell"/>
</dbReference>
<evidence type="ECO:0000256" key="9">
    <source>
        <dbReference type="ARBA" id="ARBA00022989"/>
    </source>
</evidence>
<feature type="transmembrane region" description="Helical" evidence="11">
    <location>
        <begin position="188"/>
        <end position="215"/>
    </location>
</feature>
<dbReference type="GO" id="GO:0000009">
    <property type="term" value="F:alpha-1,6-mannosyltransferase activity"/>
    <property type="evidence" value="ECO:0007669"/>
    <property type="project" value="InterPro"/>
</dbReference>
<keyword evidence="8 11" id="KW-0256">Endoplasmic reticulum</keyword>
<accession>A0A6P7SDN5</accession>
<dbReference type="AlphaFoldDB" id="A0A6P7SDN5"/>
<keyword evidence="5 11" id="KW-0328">Glycosyltransferase</keyword>
<dbReference type="UniPathway" id="UPA00196"/>
<feature type="transmembrane region" description="Helical" evidence="11">
    <location>
        <begin position="145"/>
        <end position="167"/>
    </location>
</feature>
<proteinExistence type="inferred from homology"/>
<keyword evidence="12" id="KW-1185">Reference proteome</keyword>
<dbReference type="KEGG" id="osn:115211621"/>
<feature type="transmembrane region" description="Helical" evidence="11">
    <location>
        <begin position="83"/>
        <end position="105"/>
    </location>
</feature>
<evidence type="ECO:0000256" key="8">
    <source>
        <dbReference type="ARBA" id="ARBA00022824"/>
    </source>
</evidence>
<dbReference type="RefSeq" id="XP_029636096.1">
    <property type="nucleotide sequence ID" value="XM_029780236.1"/>
</dbReference>
<feature type="transmembrane region" description="Helical" evidence="11">
    <location>
        <begin position="240"/>
        <end position="265"/>
    </location>
</feature>
<evidence type="ECO:0000313" key="12">
    <source>
        <dbReference type="Proteomes" id="UP000515154"/>
    </source>
</evidence>
<evidence type="ECO:0000256" key="7">
    <source>
        <dbReference type="ARBA" id="ARBA00022692"/>
    </source>
</evidence>
<dbReference type="GO" id="GO:0004376">
    <property type="term" value="F:GPI mannosyltransferase activity"/>
    <property type="evidence" value="ECO:0007669"/>
    <property type="project" value="InterPro"/>
</dbReference>
<evidence type="ECO:0000256" key="11">
    <source>
        <dbReference type="RuleBase" id="RU363112"/>
    </source>
</evidence>
<name>A0A6P7SDN5_9MOLL</name>
<keyword evidence="10 11" id="KW-0472">Membrane</keyword>
<dbReference type="EC" id="2.4.1.-" evidence="11"/>
<dbReference type="GO" id="GO:0006506">
    <property type="term" value="P:GPI anchor biosynthetic process"/>
    <property type="evidence" value="ECO:0007669"/>
    <property type="project" value="UniProtKB-UniPathway"/>
</dbReference>
<dbReference type="PANTHER" id="PTHR12468:SF2">
    <property type="entry name" value="GPI MANNOSYLTRANSFERASE 2"/>
    <property type="match status" value="1"/>
</dbReference>
<dbReference type="GO" id="GO:0031501">
    <property type="term" value="C:mannosyltransferase complex"/>
    <property type="evidence" value="ECO:0007669"/>
    <property type="project" value="TreeGrafter"/>
</dbReference>
<comment type="pathway">
    <text evidence="2 11">Glycolipid biosynthesis; glycosylphosphatidylinositol-anchor biosynthesis.</text>
</comment>
<evidence type="ECO:0000313" key="13">
    <source>
        <dbReference type="RefSeq" id="XP_029636096.1"/>
    </source>
</evidence>
<dbReference type="Pfam" id="PF04188">
    <property type="entry name" value="Mannosyl_trans2"/>
    <property type="match status" value="1"/>
</dbReference>
<evidence type="ECO:0000256" key="2">
    <source>
        <dbReference type="ARBA" id="ARBA00004687"/>
    </source>
</evidence>
<keyword evidence="9 11" id="KW-1133">Transmembrane helix</keyword>
<keyword evidence="7 11" id="KW-0812">Transmembrane</keyword>
<gene>
    <name evidence="13" type="primary">LOC115211621</name>
</gene>
<feature type="transmembrane region" description="Helical" evidence="11">
    <location>
        <begin position="392"/>
        <end position="412"/>
    </location>
</feature>
<evidence type="ECO:0000256" key="4">
    <source>
        <dbReference type="ARBA" id="ARBA00022502"/>
    </source>
</evidence>
<evidence type="ECO:0000256" key="1">
    <source>
        <dbReference type="ARBA" id="ARBA00004477"/>
    </source>
</evidence>
<evidence type="ECO:0000256" key="3">
    <source>
        <dbReference type="ARBA" id="ARBA00008698"/>
    </source>
</evidence>
<sequence>MDKWQKDIIYLSLIFKFFLLALQMISNEILPDHDAGVFNSPFPESSGMFDSLIDKLFGGLRRWDAIYFLHIANHGYTYENCLAFFPLFPLTVYIFSSCIYFPFYFIFSFSRLLLLTSVSLNMLFSVLSSLALYNLGKEATGSQPLAFKAALLYILSPASVFFMAPYSESLFSFLSFTGMLLHLKRRPIYAALLFGFSALTRSNGIVALGFIFHWFSQKCLNIIFSSQKMLFMMKEHLKNFIFTIIQIIILVTPFFLYQLYTFLLYCKPNDPKDHLIKTPFDIHVTKYGHKMGFKFPDNSTSVSEWCHYNLPISYSFIQNHYWNTGFLSYFHWKQIPNFLLASPMICLCLASCYTYFKLQRSHCLFLGLTIPRRSQISSNPKAMKYGFSNMQIFVFGAQMLFFTIFGFFCIHVQVLTRLIASSCPFVYWFSAYVISTNTQDVSADEESVTLKKNRFCRIMQEILTNKSNNISRLIIFYYLSYCFIGTIAFSNFLPWT</sequence>
<feature type="transmembrane region" description="Helical" evidence="11">
    <location>
        <begin position="475"/>
        <end position="493"/>
    </location>
</feature>
<comment type="subcellular location">
    <subcellularLocation>
        <location evidence="1 11">Endoplasmic reticulum membrane</location>
        <topology evidence="1 11">Multi-pass membrane protein</topology>
    </subcellularLocation>
</comment>
<evidence type="ECO:0000256" key="5">
    <source>
        <dbReference type="ARBA" id="ARBA00022676"/>
    </source>
</evidence>
<dbReference type="InterPro" id="IPR007315">
    <property type="entry name" value="PIG-V/Gpi18"/>
</dbReference>
<comment type="similarity">
    <text evidence="3 11">Belongs to the PIGV family.</text>
</comment>
<protein>
    <recommendedName>
        <fullName evidence="11">GPI mannosyltransferase 2</fullName>
        <ecNumber evidence="11">2.4.1.-</ecNumber>
    </recommendedName>
</protein>
<evidence type="ECO:0000256" key="6">
    <source>
        <dbReference type="ARBA" id="ARBA00022679"/>
    </source>
</evidence>
<dbReference type="Proteomes" id="UP000515154">
    <property type="component" value="Linkage group LG5"/>
</dbReference>
<feature type="transmembrane region" description="Helical" evidence="11">
    <location>
        <begin position="112"/>
        <end position="133"/>
    </location>
</feature>
<feature type="transmembrane region" description="Helical" evidence="11">
    <location>
        <begin position="338"/>
        <end position="356"/>
    </location>
</feature>
<organism evidence="12 13">
    <name type="scientific">Octopus sinensis</name>
    <name type="common">East Asian common octopus</name>
    <dbReference type="NCBI Taxonomy" id="2607531"/>
    <lineage>
        <taxon>Eukaryota</taxon>
        <taxon>Metazoa</taxon>
        <taxon>Spiralia</taxon>
        <taxon>Lophotrochozoa</taxon>
        <taxon>Mollusca</taxon>
        <taxon>Cephalopoda</taxon>
        <taxon>Coleoidea</taxon>
        <taxon>Octopodiformes</taxon>
        <taxon>Octopoda</taxon>
        <taxon>Incirrata</taxon>
        <taxon>Octopodidae</taxon>
        <taxon>Octopus</taxon>
    </lineage>
</organism>
<dbReference type="PANTHER" id="PTHR12468">
    <property type="entry name" value="GPI MANNOSYLTRANSFERASE 2"/>
    <property type="match status" value="1"/>
</dbReference>
<keyword evidence="4 11" id="KW-0337">GPI-anchor biosynthesis</keyword>
<reference evidence="13" key="1">
    <citation type="submission" date="2025-08" db="UniProtKB">
        <authorList>
            <consortium name="RefSeq"/>
        </authorList>
    </citation>
    <scope>IDENTIFICATION</scope>
</reference>
<comment type="function">
    <text evidence="11">Mannosyltransferase involved in glycosylphosphatidylinositol-anchor biosynthesis.</text>
</comment>